<keyword evidence="2" id="KW-0902">Two-component regulatory system</keyword>
<dbReference type="Pfam" id="PF00072">
    <property type="entry name" value="Response_reg"/>
    <property type="match status" value="1"/>
</dbReference>
<evidence type="ECO:0000256" key="3">
    <source>
        <dbReference type="PROSITE-ProRule" id="PRU00169"/>
    </source>
</evidence>
<sequence>MSKILVVEDSKTQREMIANLLQNNQFEVVTAKNGVEAIAQAEVLHPDLAILDIVMPEMNGYELCRKLRDNPETWNISIVICSSKCTKADRHWGYRQGANAYIGKPFLPDELMNTVRTLLRIS</sequence>
<dbReference type="SMART" id="SM00448">
    <property type="entry name" value="REC"/>
    <property type="match status" value="1"/>
</dbReference>
<dbReference type="PROSITE" id="PS50110">
    <property type="entry name" value="RESPONSE_REGULATORY"/>
    <property type="match status" value="1"/>
</dbReference>
<evidence type="ECO:0000259" key="4">
    <source>
        <dbReference type="PROSITE" id="PS50110"/>
    </source>
</evidence>
<protein>
    <submittedName>
        <fullName evidence="5">Response regulator</fullName>
    </submittedName>
</protein>
<dbReference type="Gene3D" id="3.40.50.2300">
    <property type="match status" value="1"/>
</dbReference>
<accession>A0ABU5TPN4</accession>
<dbReference type="PANTHER" id="PTHR44591:SF14">
    <property type="entry name" value="PROTEIN PILG"/>
    <property type="match status" value="1"/>
</dbReference>
<dbReference type="InterPro" id="IPR050595">
    <property type="entry name" value="Bact_response_regulator"/>
</dbReference>
<evidence type="ECO:0000256" key="2">
    <source>
        <dbReference type="ARBA" id="ARBA00023012"/>
    </source>
</evidence>
<name>A0ABU5TPN4_9CYAN</name>
<evidence type="ECO:0000313" key="5">
    <source>
        <dbReference type="EMBL" id="MEA5480271.1"/>
    </source>
</evidence>
<dbReference type="InterPro" id="IPR001789">
    <property type="entry name" value="Sig_transdc_resp-reg_receiver"/>
</dbReference>
<dbReference type="CDD" id="cd00156">
    <property type="entry name" value="REC"/>
    <property type="match status" value="1"/>
</dbReference>
<dbReference type="RefSeq" id="WP_281009238.1">
    <property type="nucleotide sequence ID" value="NZ_JAYGIE010000115.1"/>
</dbReference>
<reference evidence="5 6" key="1">
    <citation type="submission" date="2023-12" db="EMBL/GenBank/DDBJ databases">
        <title>Baltic Sea Cyanobacteria.</title>
        <authorList>
            <person name="Delbaje E."/>
            <person name="Fewer D.P."/>
            <person name="Shishido T.K."/>
        </authorList>
    </citation>
    <scope>NUCLEOTIDE SEQUENCE [LARGE SCALE GENOMIC DNA]</scope>
    <source>
        <strain evidence="5 6">UHCC 0370</strain>
    </source>
</reference>
<organism evidence="5 6">
    <name type="scientific">Pseudanabaena galeata UHCC 0370</name>
    <dbReference type="NCBI Taxonomy" id="3110310"/>
    <lineage>
        <taxon>Bacteria</taxon>
        <taxon>Bacillati</taxon>
        <taxon>Cyanobacteriota</taxon>
        <taxon>Cyanophyceae</taxon>
        <taxon>Pseudanabaenales</taxon>
        <taxon>Pseudanabaenaceae</taxon>
        <taxon>Pseudanabaena</taxon>
    </lineage>
</organism>
<dbReference type="SUPFAM" id="SSF52172">
    <property type="entry name" value="CheY-like"/>
    <property type="match status" value="1"/>
</dbReference>
<keyword evidence="6" id="KW-1185">Reference proteome</keyword>
<feature type="domain" description="Response regulatory" evidence="4">
    <location>
        <begin position="3"/>
        <end position="119"/>
    </location>
</feature>
<dbReference type="EMBL" id="JAYGIE010000115">
    <property type="protein sequence ID" value="MEA5480271.1"/>
    <property type="molecule type" value="Genomic_DNA"/>
</dbReference>
<proteinExistence type="predicted"/>
<keyword evidence="1 3" id="KW-0597">Phosphoprotein</keyword>
<gene>
    <name evidence="5" type="ORF">VB774_21780</name>
</gene>
<dbReference type="PANTHER" id="PTHR44591">
    <property type="entry name" value="STRESS RESPONSE REGULATOR PROTEIN 1"/>
    <property type="match status" value="1"/>
</dbReference>
<evidence type="ECO:0000313" key="6">
    <source>
        <dbReference type="Proteomes" id="UP001301388"/>
    </source>
</evidence>
<feature type="modified residue" description="4-aspartylphosphate" evidence="3">
    <location>
        <position position="52"/>
    </location>
</feature>
<evidence type="ECO:0000256" key="1">
    <source>
        <dbReference type="ARBA" id="ARBA00022553"/>
    </source>
</evidence>
<comment type="caution">
    <text evidence="5">The sequence shown here is derived from an EMBL/GenBank/DDBJ whole genome shotgun (WGS) entry which is preliminary data.</text>
</comment>
<dbReference type="InterPro" id="IPR011006">
    <property type="entry name" value="CheY-like_superfamily"/>
</dbReference>
<dbReference type="Proteomes" id="UP001301388">
    <property type="component" value="Unassembled WGS sequence"/>
</dbReference>